<dbReference type="PANTHER" id="PTHR32039">
    <property type="entry name" value="MAGNESIUM-CHELATASE SUBUNIT CHLI"/>
    <property type="match status" value="1"/>
</dbReference>
<dbReference type="SUPFAM" id="SSF52540">
    <property type="entry name" value="P-loop containing nucleoside triphosphate hydrolases"/>
    <property type="match status" value="1"/>
</dbReference>
<evidence type="ECO:0000259" key="2">
    <source>
        <dbReference type="Pfam" id="PF13335"/>
    </source>
</evidence>
<proteinExistence type="predicted"/>
<dbReference type="Pfam" id="PF01078">
    <property type="entry name" value="Mg_chelatase"/>
    <property type="match status" value="1"/>
</dbReference>
<evidence type="ECO:0000313" key="3">
    <source>
        <dbReference type="EMBL" id="QEX25057.1"/>
    </source>
</evidence>
<dbReference type="Proteomes" id="UP000325797">
    <property type="component" value="Chromosome"/>
</dbReference>
<sequence>MARAAAHVTYPARFQLIAAMNPCRCGHLGDGSRACGRQPRCGQDYQARLSGPLLDRIDLAIEVPAVSPADLTLPPSAERSTDVAKRVAAARAFHRARVEQLMSEANAPTLPPPRCNAELDGGWLEALASPDSEGRKLLAQAIERFHLSARGYHRILKLARSLADLEAEPQIRRVHIAEALSYRQMQAGL</sequence>
<feature type="domain" description="Magnesium chelatase ChlI-like catalytic" evidence="1">
    <location>
        <begin position="2"/>
        <end position="69"/>
    </location>
</feature>
<keyword evidence="4" id="KW-1185">Reference proteome</keyword>
<dbReference type="InterPro" id="IPR025158">
    <property type="entry name" value="Mg_chelat-rel_C"/>
</dbReference>
<evidence type="ECO:0000259" key="1">
    <source>
        <dbReference type="Pfam" id="PF01078"/>
    </source>
</evidence>
<dbReference type="Pfam" id="PF13335">
    <property type="entry name" value="Mg_chelatase_C"/>
    <property type="match status" value="1"/>
</dbReference>
<dbReference type="PANTHER" id="PTHR32039:SF7">
    <property type="entry name" value="COMPETENCE PROTEIN COMM"/>
    <property type="match status" value="1"/>
</dbReference>
<dbReference type="EMBL" id="CP042582">
    <property type="protein sequence ID" value="QEX25057.1"/>
    <property type="molecule type" value="Genomic_DNA"/>
</dbReference>
<dbReference type="GO" id="GO:0005524">
    <property type="term" value="F:ATP binding"/>
    <property type="evidence" value="ECO:0007669"/>
    <property type="project" value="InterPro"/>
</dbReference>
<dbReference type="Gene3D" id="3.40.50.300">
    <property type="entry name" value="P-loop containing nucleotide triphosphate hydrolases"/>
    <property type="match status" value="1"/>
</dbReference>
<protein>
    <recommendedName>
        <fullName evidence="5">Mg chelatase-related protein C-terminal domain-containing protein</fullName>
    </recommendedName>
</protein>
<dbReference type="InterPro" id="IPR027417">
    <property type="entry name" value="P-loop_NTPase"/>
</dbReference>
<feature type="domain" description="Mg chelatase-related protein C-terminal" evidence="2">
    <location>
        <begin position="78"/>
        <end position="183"/>
    </location>
</feature>
<dbReference type="KEGG" id="hadh:FRZ61_50020"/>
<dbReference type="InterPro" id="IPR000523">
    <property type="entry name" value="Mg_chelatse_chII-like_cat_dom"/>
</dbReference>
<name>A0A5J6N6C0_9PROT</name>
<evidence type="ECO:0000313" key="4">
    <source>
        <dbReference type="Proteomes" id="UP000325797"/>
    </source>
</evidence>
<accession>A0A5J6N6C0</accession>
<reference evidence="3 4" key="1">
    <citation type="submission" date="2019-08" db="EMBL/GenBank/DDBJ databases">
        <title>Hyperibacter terrae gen. nov., sp. nov. and Hyperibacter viscosus sp. nov., two new members in the family Rhodospirillaceae isolated from the rhizosphere of Hypericum perforatum.</title>
        <authorList>
            <person name="Noviana Z."/>
        </authorList>
    </citation>
    <scope>NUCLEOTIDE SEQUENCE [LARGE SCALE GENOMIC DNA]</scope>
    <source>
        <strain evidence="3 4">R5959</strain>
    </source>
</reference>
<evidence type="ECO:0008006" key="5">
    <source>
        <dbReference type="Google" id="ProtNLM"/>
    </source>
</evidence>
<gene>
    <name evidence="3" type="ORF">FRZ61_50020</name>
</gene>
<dbReference type="AlphaFoldDB" id="A0A5J6N6C0"/>
<organism evidence="3 4">
    <name type="scientific">Hypericibacter adhaerens</name>
    <dbReference type="NCBI Taxonomy" id="2602016"/>
    <lineage>
        <taxon>Bacteria</taxon>
        <taxon>Pseudomonadati</taxon>
        <taxon>Pseudomonadota</taxon>
        <taxon>Alphaproteobacteria</taxon>
        <taxon>Rhodospirillales</taxon>
        <taxon>Dongiaceae</taxon>
        <taxon>Hypericibacter</taxon>
    </lineage>
</organism>
<dbReference type="InterPro" id="IPR045006">
    <property type="entry name" value="CHLI-like"/>
</dbReference>